<feature type="transmembrane region" description="Helical" evidence="7">
    <location>
        <begin position="242"/>
        <end position="261"/>
    </location>
</feature>
<proteinExistence type="predicted"/>
<keyword evidence="4 7" id="KW-0812">Transmembrane</keyword>
<evidence type="ECO:0000256" key="7">
    <source>
        <dbReference type="SAM" id="Phobius"/>
    </source>
</evidence>
<evidence type="ECO:0000313" key="10">
    <source>
        <dbReference type="Proteomes" id="UP000184139"/>
    </source>
</evidence>
<feature type="transmembrane region" description="Helical" evidence="7">
    <location>
        <begin position="314"/>
        <end position="341"/>
    </location>
</feature>
<dbReference type="OrthoDB" id="9790209at2"/>
<dbReference type="InterPro" id="IPR010656">
    <property type="entry name" value="DctM"/>
</dbReference>
<feature type="domain" description="TRAP C4-dicarboxylate transport system permease DctM subunit" evidence="8">
    <location>
        <begin position="6"/>
        <end position="418"/>
    </location>
</feature>
<evidence type="ECO:0000259" key="8">
    <source>
        <dbReference type="Pfam" id="PF06808"/>
    </source>
</evidence>
<evidence type="ECO:0000256" key="4">
    <source>
        <dbReference type="ARBA" id="ARBA00022692"/>
    </source>
</evidence>
<name>A0A1M5SHJ3_9BACT</name>
<dbReference type="GO" id="GO:0005886">
    <property type="term" value="C:plasma membrane"/>
    <property type="evidence" value="ECO:0007669"/>
    <property type="project" value="UniProtKB-SubCell"/>
</dbReference>
<dbReference type="PANTHER" id="PTHR33362">
    <property type="entry name" value="SIALIC ACID TRAP TRANSPORTER PERMEASE PROTEIN SIAT-RELATED"/>
    <property type="match status" value="1"/>
</dbReference>
<protein>
    <submittedName>
        <fullName evidence="9">TRAP transporter, DctM subunit</fullName>
    </submittedName>
</protein>
<organism evidence="9 10">
    <name type="scientific">Desulfofustis glycolicus DSM 9705</name>
    <dbReference type="NCBI Taxonomy" id="1121409"/>
    <lineage>
        <taxon>Bacteria</taxon>
        <taxon>Pseudomonadati</taxon>
        <taxon>Thermodesulfobacteriota</taxon>
        <taxon>Desulfobulbia</taxon>
        <taxon>Desulfobulbales</taxon>
        <taxon>Desulfocapsaceae</taxon>
        <taxon>Desulfofustis</taxon>
    </lineage>
</organism>
<gene>
    <name evidence="9" type="ORF">SAMN02745124_00360</name>
</gene>
<feature type="transmembrane region" description="Helical" evidence="7">
    <location>
        <begin position="141"/>
        <end position="163"/>
    </location>
</feature>
<feature type="transmembrane region" description="Helical" evidence="7">
    <location>
        <begin position="398"/>
        <end position="422"/>
    </location>
</feature>
<keyword evidence="3" id="KW-0997">Cell inner membrane</keyword>
<feature type="transmembrane region" description="Helical" evidence="7">
    <location>
        <begin position="6"/>
        <end position="32"/>
    </location>
</feature>
<dbReference type="EMBL" id="FQXS01000001">
    <property type="protein sequence ID" value="SHH38062.1"/>
    <property type="molecule type" value="Genomic_DNA"/>
</dbReference>
<dbReference type="STRING" id="1121409.SAMN02745124_00360"/>
<reference evidence="9 10" key="1">
    <citation type="submission" date="2016-11" db="EMBL/GenBank/DDBJ databases">
        <authorList>
            <person name="Jaros S."/>
            <person name="Januszkiewicz K."/>
            <person name="Wedrychowicz H."/>
        </authorList>
    </citation>
    <scope>NUCLEOTIDE SEQUENCE [LARGE SCALE GENOMIC DNA]</scope>
    <source>
        <strain evidence="9 10">DSM 9705</strain>
    </source>
</reference>
<dbReference type="AlphaFoldDB" id="A0A1M5SHJ3"/>
<keyword evidence="10" id="KW-1185">Reference proteome</keyword>
<accession>A0A1M5SHJ3</accession>
<evidence type="ECO:0000256" key="5">
    <source>
        <dbReference type="ARBA" id="ARBA00022989"/>
    </source>
</evidence>
<dbReference type="Pfam" id="PF06808">
    <property type="entry name" value="DctM"/>
    <property type="match status" value="1"/>
</dbReference>
<dbReference type="PIRSF" id="PIRSF006066">
    <property type="entry name" value="HI0050"/>
    <property type="match status" value="1"/>
</dbReference>
<keyword evidence="6 7" id="KW-0472">Membrane</keyword>
<evidence type="ECO:0000256" key="2">
    <source>
        <dbReference type="ARBA" id="ARBA00022475"/>
    </source>
</evidence>
<evidence type="ECO:0000256" key="1">
    <source>
        <dbReference type="ARBA" id="ARBA00004429"/>
    </source>
</evidence>
<feature type="transmembrane region" description="Helical" evidence="7">
    <location>
        <begin position="273"/>
        <end position="294"/>
    </location>
</feature>
<dbReference type="NCBIfam" id="TIGR00786">
    <property type="entry name" value="dctM"/>
    <property type="match status" value="1"/>
</dbReference>
<sequence>MTLFAISLALMLLLGFPFMVTLLGSLLLYLFVYMPDMAPRMMITMVQQVITGLTPPALVCVPMFILSASLITSGTSAKRLITMLKVFVGHLPGGLPITTNASCTLFGAVSGSTQATVAAIGGTMRPMLLEAGYKSSFTLGLIINASDIAFLIPPSIGFIVYGVATSTSIGMLFLAGILPGLMILLMFSIYCYVYSKIKKIPTLPRASWAERLVAIREGMPVMGFPLIVVGGIYTGLLSPTEASAAAVFYALILELIIYRSLTWERVIDAFLQTGVITGVVFILVGAGQAFSFLIGFLQIPAKLLPPLFGPDPSMLWVMTIVVVVYFVACMFVDPIVAIFILSPVFQPYVVGAGVDPILLGTLVTLQAAIGSATPPFGCDIFTAQLIFRRPYLEVIGHALPFLLILALATILLISFPQIALFLPGLAAGN</sequence>
<evidence type="ECO:0000313" key="9">
    <source>
        <dbReference type="EMBL" id="SHH38062.1"/>
    </source>
</evidence>
<evidence type="ECO:0000256" key="6">
    <source>
        <dbReference type="ARBA" id="ARBA00023136"/>
    </source>
</evidence>
<feature type="transmembrane region" description="Helical" evidence="7">
    <location>
        <begin position="53"/>
        <end position="77"/>
    </location>
</feature>
<comment type="subcellular location">
    <subcellularLocation>
        <location evidence="1">Cell inner membrane</location>
        <topology evidence="1">Multi-pass membrane protein</topology>
    </subcellularLocation>
</comment>
<dbReference type="Proteomes" id="UP000184139">
    <property type="component" value="Unassembled WGS sequence"/>
</dbReference>
<keyword evidence="2" id="KW-1003">Cell membrane</keyword>
<keyword evidence="5 7" id="KW-1133">Transmembrane helix</keyword>
<dbReference type="GO" id="GO:0022857">
    <property type="term" value="F:transmembrane transporter activity"/>
    <property type="evidence" value="ECO:0007669"/>
    <property type="project" value="TreeGrafter"/>
</dbReference>
<feature type="transmembrane region" description="Helical" evidence="7">
    <location>
        <begin position="214"/>
        <end position="236"/>
    </location>
</feature>
<dbReference type="RefSeq" id="WP_073373096.1">
    <property type="nucleotide sequence ID" value="NZ_FQXS01000001.1"/>
</dbReference>
<dbReference type="InterPro" id="IPR004681">
    <property type="entry name" value="TRAP_DctM"/>
</dbReference>
<evidence type="ECO:0000256" key="3">
    <source>
        <dbReference type="ARBA" id="ARBA00022519"/>
    </source>
</evidence>
<feature type="transmembrane region" description="Helical" evidence="7">
    <location>
        <begin position="169"/>
        <end position="193"/>
    </location>
</feature>